<organism evidence="6 7">
    <name type="scientific">Nonomuraea ferruginea</name>
    <dbReference type="NCBI Taxonomy" id="46174"/>
    <lineage>
        <taxon>Bacteria</taxon>
        <taxon>Bacillati</taxon>
        <taxon>Actinomycetota</taxon>
        <taxon>Actinomycetes</taxon>
        <taxon>Streptosporangiales</taxon>
        <taxon>Streptosporangiaceae</taxon>
        <taxon>Nonomuraea</taxon>
    </lineage>
</organism>
<comment type="caution">
    <text evidence="6">The sequence shown here is derived from an EMBL/GenBank/DDBJ whole genome shotgun (WGS) entry which is preliminary data.</text>
</comment>
<dbReference type="Pfam" id="PF00561">
    <property type="entry name" value="Abhydrolase_1"/>
    <property type="match status" value="1"/>
</dbReference>
<dbReference type="RefSeq" id="WP_271278148.1">
    <property type="nucleotide sequence ID" value="NZ_BAABFD010000021.1"/>
</dbReference>
<name>A0ABT4T4E9_9ACTN</name>
<dbReference type="Proteomes" id="UP001212498">
    <property type="component" value="Unassembled WGS sequence"/>
</dbReference>
<evidence type="ECO:0000256" key="3">
    <source>
        <dbReference type="SAM" id="MobiDB-lite"/>
    </source>
</evidence>
<accession>A0ABT4T4E9</accession>
<gene>
    <name evidence="6" type="ORF">OUY24_25735</name>
</gene>
<sequence>MRRSVLILSLVIAAVLPLVPVLPAGASGGIAWTPCPEAPEVECGTLAVPVDWDDPGGPTLDLALARRKASDPGARIGSLVINPGGPGGSGVDAVITNRIAFTAELTSRFDVVSYDPRGVRRSHPVRCSLELALRAPDPLTAGSRAGFEALLAHNERYRQDCRARTGPLFDHVDTGSVVRDLDALRAALGDRKLTAYGLSYGTLITQLYAERYPRRVRALALDSNMDHSLRTRAFLDTESRAAQDSFDEFVSWCGRTESCALHGRDVRAVWAELLERAGRGELTFPGEPGVPLSRTTLIRQAFGAFYGPDYSGLARFLVALETGGPAERLLAAAPQEETVNDASRVFCLDYLLPVRDHREYTAHLRRSAEIAPDMLVSPLAYGMLAACAGTRAPIPNPQHRLRVDGTPPLLLANALHDPATAYAWATAAARQIGREARLLTYEGWGHGVYGMGDCATAVFDRYLVDLEIPAEGARCPAVPPSEGTATLRDAPPDTPFPGTPGYLLSRWRA</sequence>
<feature type="region of interest" description="Disordered" evidence="3">
    <location>
        <begin position="475"/>
        <end position="509"/>
    </location>
</feature>
<dbReference type="InterPro" id="IPR000073">
    <property type="entry name" value="AB_hydrolase_1"/>
</dbReference>
<dbReference type="InterPro" id="IPR051601">
    <property type="entry name" value="Serine_prot/Carboxylest_S33"/>
</dbReference>
<dbReference type="Pfam" id="PF08386">
    <property type="entry name" value="Abhydrolase_4"/>
    <property type="match status" value="1"/>
</dbReference>
<evidence type="ECO:0000256" key="1">
    <source>
        <dbReference type="ARBA" id="ARBA00010088"/>
    </source>
</evidence>
<dbReference type="InterPro" id="IPR013595">
    <property type="entry name" value="Pept_S33_TAP-like_C"/>
</dbReference>
<evidence type="ECO:0000259" key="5">
    <source>
        <dbReference type="Pfam" id="PF08386"/>
    </source>
</evidence>
<keyword evidence="2 6" id="KW-0378">Hydrolase</keyword>
<dbReference type="SUPFAM" id="SSF53474">
    <property type="entry name" value="alpha/beta-Hydrolases"/>
    <property type="match status" value="1"/>
</dbReference>
<feature type="domain" description="Peptidase S33 tripeptidyl aminopeptidase-like C-terminal" evidence="5">
    <location>
        <begin position="380"/>
        <end position="475"/>
    </location>
</feature>
<proteinExistence type="inferred from homology"/>
<evidence type="ECO:0000313" key="7">
    <source>
        <dbReference type="Proteomes" id="UP001212498"/>
    </source>
</evidence>
<evidence type="ECO:0000256" key="2">
    <source>
        <dbReference type="ARBA" id="ARBA00022801"/>
    </source>
</evidence>
<protein>
    <submittedName>
        <fullName evidence="6">Alpha/beta fold hydrolase</fullName>
    </submittedName>
</protein>
<reference evidence="6 7" key="1">
    <citation type="submission" date="2022-11" db="EMBL/GenBank/DDBJ databases">
        <title>Nonomuraea corallina sp. nov., a new species of the genus Nonomuraea isolated from sea side sediment in Thai sea.</title>
        <authorList>
            <person name="Ngamcharungchit C."/>
            <person name="Matsumoto A."/>
            <person name="Suriyachadkun C."/>
            <person name="Panbangred W."/>
            <person name="Inahashi Y."/>
            <person name="Intra B."/>
        </authorList>
    </citation>
    <scope>NUCLEOTIDE SEQUENCE [LARGE SCALE GENOMIC DNA]</scope>
    <source>
        <strain evidence="6 7">DSM 43553</strain>
    </source>
</reference>
<dbReference type="PANTHER" id="PTHR43248:SF25">
    <property type="entry name" value="AB HYDROLASE-1 DOMAIN-CONTAINING PROTEIN-RELATED"/>
    <property type="match status" value="1"/>
</dbReference>
<keyword evidence="7" id="KW-1185">Reference proteome</keyword>
<evidence type="ECO:0000259" key="4">
    <source>
        <dbReference type="Pfam" id="PF00561"/>
    </source>
</evidence>
<dbReference type="EMBL" id="JAPNUD010000083">
    <property type="protein sequence ID" value="MDA0644043.1"/>
    <property type="molecule type" value="Genomic_DNA"/>
</dbReference>
<dbReference type="GO" id="GO:0016787">
    <property type="term" value="F:hydrolase activity"/>
    <property type="evidence" value="ECO:0007669"/>
    <property type="project" value="UniProtKB-KW"/>
</dbReference>
<feature type="domain" description="AB hydrolase-1" evidence="4">
    <location>
        <begin position="79"/>
        <end position="273"/>
    </location>
</feature>
<dbReference type="PANTHER" id="PTHR43248">
    <property type="entry name" value="2-SUCCINYL-6-HYDROXY-2,4-CYCLOHEXADIENE-1-CARBOXYLATE SYNTHASE"/>
    <property type="match status" value="1"/>
</dbReference>
<comment type="similarity">
    <text evidence="1">Belongs to the peptidase S33 family.</text>
</comment>
<evidence type="ECO:0000313" key="6">
    <source>
        <dbReference type="EMBL" id="MDA0644043.1"/>
    </source>
</evidence>
<dbReference type="Gene3D" id="3.40.50.1820">
    <property type="entry name" value="alpha/beta hydrolase"/>
    <property type="match status" value="1"/>
</dbReference>
<dbReference type="InterPro" id="IPR029058">
    <property type="entry name" value="AB_hydrolase_fold"/>
</dbReference>